<dbReference type="VEuPathDB" id="TriTrypDB:LmxM.20.0343"/>
<dbReference type="KEGG" id="lmi:LMXM_20_0343"/>
<dbReference type="OMA" id="RPAQWER"/>
<dbReference type="RefSeq" id="XP_003875100.1">
    <property type="nucleotide sequence ID" value="XM_003875051.1"/>
</dbReference>
<evidence type="ECO:0000313" key="2">
    <source>
        <dbReference type="EMBL" id="CBZ26604.1"/>
    </source>
</evidence>
<dbReference type="Proteomes" id="UP000007259">
    <property type="component" value="Chromosome 20"/>
</dbReference>
<organism evidence="2 3">
    <name type="scientific">Leishmania mexicana (strain MHOM/GT/2001/U1103)</name>
    <dbReference type="NCBI Taxonomy" id="929439"/>
    <lineage>
        <taxon>Eukaryota</taxon>
        <taxon>Discoba</taxon>
        <taxon>Euglenozoa</taxon>
        <taxon>Kinetoplastea</taxon>
        <taxon>Metakinetoplastina</taxon>
        <taxon>Trypanosomatida</taxon>
        <taxon>Trypanosomatidae</taxon>
        <taxon>Leishmaniinae</taxon>
        <taxon>Leishmania</taxon>
    </lineage>
</organism>
<evidence type="ECO:0000313" key="3">
    <source>
        <dbReference type="Proteomes" id="UP000007259"/>
    </source>
</evidence>
<reference evidence="2 3" key="1">
    <citation type="journal article" date="2011" name="Genome Res.">
        <title>Chromosome and gene copy number variation allow major structural change between species and strains of Leishmania.</title>
        <authorList>
            <person name="Rogers M.B."/>
            <person name="Hilley J.D."/>
            <person name="Dickens N.J."/>
            <person name="Wilkes J."/>
            <person name="Bates P.A."/>
            <person name="Depledge D.P."/>
            <person name="Harris D."/>
            <person name="Her Y."/>
            <person name="Herzyk P."/>
            <person name="Imamura H."/>
            <person name="Otto T.D."/>
            <person name="Sanders M."/>
            <person name="Seeger K."/>
            <person name="Dujardin J.C."/>
            <person name="Berriman M."/>
            <person name="Smith D.F."/>
            <person name="Hertz-Fowler C."/>
            <person name="Mottram J.C."/>
        </authorList>
    </citation>
    <scope>NUCLEOTIDE SEQUENCE [LARGE SCALE GENOMIC DNA]</scope>
    <source>
        <strain evidence="2 3">MHOM/GT/2001/U1103</strain>
    </source>
</reference>
<dbReference type="PhylomeDB" id="E9AUH6"/>
<keyword evidence="3" id="KW-1185">Reference proteome</keyword>
<dbReference type="EMBL" id="FR799573">
    <property type="protein sequence ID" value="CBZ26604.1"/>
    <property type="molecule type" value="Genomic_DNA"/>
</dbReference>
<dbReference type="OrthoDB" id="10464269at2759"/>
<sequence length="124" mass="13548">MAAAPYVPADARPPLVPTGPSTHGARGGESDASLRMPAVIPRTAWRQSELRQRSRVRHPCDGQRASRTRTHLTRSSHRAAGGGEPGPPPDGDTAWRPARWERLWGDLRGGDGGWRLSPRRCSDE</sequence>
<evidence type="ECO:0000256" key="1">
    <source>
        <dbReference type="SAM" id="MobiDB-lite"/>
    </source>
</evidence>
<protein>
    <submittedName>
        <fullName evidence="2">Uncharacterized protein</fullName>
    </submittedName>
</protein>
<feature type="region of interest" description="Disordered" evidence="1">
    <location>
        <begin position="1"/>
        <end position="98"/>
    </location>
</feature>
<feature type="compositionally biased region" description="Basic residues" evidence="1">
    <location>
        <begin position="66"/>
        <end position="77"/>
    </location>
</feature>
<proteinExistence type="predicted"/>
<dbReference type="GeneID" id="13448563"/>
<accession>E9AUH6</accession>
<dbReference type="AlphaFoldDB" id="E9AUH6"/>
<gene>
    <name evidence="2" type="ORF">LMXM_20_0343</name>
</gene>
<name>E9AUH6_LEIMU</name>